<dbReference type="InterPro" id="IPR019088">
    <property type="entry name" value="CHP02186-rel_TM"/>
</dbReference>
<dbReference type="RefSeq" id="WP_132709342.1">
    <property type="nucleotide sequence ID" value="NZ_JACIGF010000012.1"/>
</dbReference>
<keyword evidence="2" id="KW-0732">Signal</keyword>
<organism evidence="3 4">
    <name type="scientific">Rhodothalassium salexigens DSM 2132</name>
    <dbReference type="NCBI Taxonomy" id="1188247"/>
    <lineage>
        <taxon>Bacteria</taxon>
        <taxon>Pseudomonadati</taxon>
        <taxon>Pseudomonadota</taxon>
        <taxon>Alphaproteobacteria</taxon>
        <taxon>Rhodothalassiales</taxon>
        <taxon>Rhodothalassiaceae</taxon>
        <taxon>Rhodothalassium</taxon>
    </lineage>
</organism>
<dbReference type="Pfam" id="PF09608">
    <property type="entry name" value="Alph_Pro_TM"/>
    <property type="match status" value="1"/>
</dbReference>
<dbReference type="EMBL" id="SLXO01000012">
    <property type="protein sequence ID" value="TCP31086.1"/>
    <property type="molecule type" value="Genomic_DNA"/>
</dbReference>
<sequence>MTRRRGNWRGVAWLLALAVAAWAAPTGRPAAANDLLADLSQDRIEIRYSFAGATLLLFGSIPQADLPHGAARHLLVTVVGPAKPTVVRRKGRVAGIWVNTDAVTFDQAPGFYFLAATAPLETVLDQSSRATLGIGFDHLPVGAPHGPGSTIAPDAAAPFRNALIRRNRAADLYQQRIGGIEIIDDGLFRTDVPLPATVPVGAYTVTVFLVVDGRVAARKTIPMRVDKSGFERTIYTLANERPLLYGLAAVVIALVAGWGAGVLSRQ</sequence>
<feature type="signal peptide" evidence="2">
    <location>
        <begin position="1"/>
        <end position="23"/>
    </location>
</feature>
<reference evidence="3 4" key="1">
    <citation type="submission" date="2019-03" db="EMBL/GenBank/DDBJ databases">
        <title>Genomic Encyclopedia of Type Strains, Phase IV (KMG-IV): sequencing the most valuable type-strain genomes for metagenomic binning, comparative biology and taxonomic classification.</title>
        <authorList>
            <person name="Goeker M."/>
        </authorList>
    </citation>
    <scope>NUCLEOTIDE SEQUENCE [LARGE SCALE GENOMIC DNA]</scope>
    <source>
        <strain evidence="3 4">DSM 2132</strain>
    </source>
</reference>
<keyword evidence="1" id="KW-0472">Membrane</keyword>
<evidence type="ECO:0000256" key="1">
    <source>
        <dbReference type="SAM" id="Phobius"/>
    </source>
</evidence>
<evidence type="ECO:0000313" key="4">
    <source>
        <dbReference type="Proteomes" id="UP000295399"/>
    </source>
</evidence>
<dbReference type="AlphaFoldDB" id="A0A4V2SNG4"/>
<proteinExistence type="predicted"/>
<keyword evidence="1" id="KW-1133">Transmembrane helix</keyword>
<keyword evidence="1" id="KW-0812">Transmembrane</keyword>
<feature type="transmembrane region" description="Helical" evidence="1">
    <location>
        <begin position="243"/>
        <end position="263"/>
    </location>
</feature>
<gene>
    <name evidence="3" type="ORF">EV659_11215</name>
</gene>
<protein>
    <submittedName>
        <fullName evidence="3">Uncharacterized protein (TIGR02186 family)</fullName>
    </submittedName>
</protein>
<dbReference type="InParanoid" id="A0A4V2SNG4"/>
<feature type="chain" id="PRO_5020785785" evidence="2">
    <location>
        <begin position="24"/>
        <end position="266"/>
    </location>
</feature>
<dbReference type="OrthoDB" id="9815212at2"/>
<keyword evidence="4" id="KW-1185">Reference proteome</keyword>
<evidence type="ECO:0000313" key="3">
    <source>
        <dbReference type="EMBL" id="TCP31086.1"/>
    </source>
</evidence>
<name>A0A4V2SNG4_RHOSA</name>
<dbReference type="Proteomes" id="UP000295399">
    <property type="component" value="Unassembled WGS sequence"/>
</dbReference>
<comment type="caution">
    <text evidence="3">The sequence shown here is derived from an EMBL/GenBank/DDBJ whole genome shotgun (WGS) entry which is preliminary data.</text>
</comment>
<accession>A0A4V2SNG4</accession>
<evidence type="ECO:0000256" key="2">
    <source>
        <dbReference type="SAM" id="SignalP"/>
    </source>
</evidence>